<feature type="chain" id="PRO_5047379449" description="prolyl oligopeptidase" evidence="7">
    <location>
        <begin position="24"/>
        <end position="707"/>
    </location>
</feature>
<feature type="signal peptide" evidence="7">
    <location>
        <begin position="1"/>
        <end position="23"/>
    </location>
</feature>
<comment type="catalytic activity">
    <reaction evidence="1">
        <text>Hydrolysis of Pro-|-Xaa &gt;&gt; Ala-|-Xaa in oligopeptides.</text>
        <dbReference type="EC" id="3.4.21.26"/>
    </reaction>
</comment>
<sequence length="707" mass="79446">MLKKTNKGLLIMSMTFMTGNLVAQQQPVITYPNTWKVDTVDHYHGTDIADPYRWLEDDNSDATKAWVIAQNKVTEDYLSGIPFRKDIKKRLEELWNYVKVGTPFKRGNYYYFYKNDGLQNQAVLYRMAALDAQPEVFIDPNKLSANGTAALGTISFSKDGKYVAYLLAQAGSDWQQAFVMDVATGKLLEDKLDWIKFSGLSWRGDGFYYSRYDQPDESSKLSKKNEFHKVYFHKMGTPQAQDELIFVDKEHPLRSVGAQVTEDGRFLILSVSEGTSGNEIWFRDFQDASQTDFKLLIKGFDYDPDVIDNAGDQLLVRTNHDAPNYKVVSINPGHPEQSNWKTIIPEKKEALQGVGTAGGKLLPSYLKDASTRVYQYDYNGKLEREIKLPGIGTATGFDARKEDQVLFYSFSSFVMPATVFKYEVATGKSTVYNKPEVKFNPDQYETKQLFFTSKDGTRVPMFLSYKKGIKLNGKNPVLLYGYGGFNIPITPGFNVSNLYFMEQGGIFVVVSLRGGSEYGEAWHKAGMLDQKQHVFDDFIGAAEYLVKEKYTNPSKIAIRGGSNGGLLVGACMTQRPDLFKVALPAVGVMDMLRFQKFTIGWAWAVEYGSSDNADQFPYLLKYSPLHNLKPGTHYPATLITTADHDDRVVPAHSFKFAAALQACNEGPNPSLIRIETQAGHGAGKPTSKQIDEATDIWAFTMFNLGMK</sequence>
<dbReference type="InterPro" id="IPR051167">
    <property type="entry name" value="Prolyl_oligopep/macrocyclase"/>
</dbReference>
<keyword evidence="6" id="KW-0720">Serine protease</keyword>
<evidence type="ECO:0000259" key="9">
    <source>
        <dbReference type="Pfam" id="PF02897"/>
    </source>
</evidence>
<feature type="domain" description="Peptidase S9A N-terminal" evidence="9">
    <location>
        <begin position="32"/>
        <end position="434"/>
    </location>
</feature>
<evidence type="ECO:0000256" key="3">
    <source>
        <dbReference type="ARBA" id="ARBA00011897"/>
    </source>
</evidence>
<dbReference type="Gene3D" id="3.40.50.1820">
    <property type="entry name" value="alpha/beta hydrolase"/>
    <property type="match status" value="1"/>
</dbReference>
<comment type="caution">
    <text evidence="10">The sequence shown here is derived from an EMBL/GenBank/DDBJ whole genome shotgun (WGS) entry which is preliminary data.</text>
</comment>
<keyword evidence="5" id="KW-0378">Hydrolase</keyword>
<organism evidence="10 11">
    <name type="scientific">Chitinophaga defluvii</name>
    <dbReference type="NCBI Taxonomy" id="3163343"/>
    <lineage>
        <taxon>Bacteria</taxon>
        <taxon>Pseudomonadati</taxon>
        <taxon>Bacteroidota</taxon>
        <taxon>Chitinophagia</taxon>
        <taxon>Chitinophagales</taxon>
        <taxon>Chitinophagaceae</taxon>
        <taxon>Chitinophaga</taxon>
    </lineage>
</organism>
<dbReference type="InterPro" id="IPR002471">
    <property type="entry name" value="Pept_S9_AS"/>
</dbReference>
<dbReference type="InterPro" id="IPR023302">
    <property type="entry name" value="Pept_S9A_N"/>
</dbReference>
<proteinExistence type="inferred from homology"/>
<evidence type="ECO:0000256" key="1">
    <source>
        <dbReference type="ARBA" id="ARBA00001070"/>
    </source>
</evidence>
<evidence type="ECO:0000256" key="7">
    <source>
        <dbReference type="SAM" id="SignalP"/>
    </source>
</evidence>
<evidence type="ECO:0000313" key="10">
    <source>
        <dbReference type="EMBL" id="MET6998325.1"/>
    </source>
</evidence>
<dbReference type="InterPro" id="IPR001375">
    <property type="entry name" value="Peptidase_S9_cat"/>
</dbReference>
<dbReference type="EC" id="3.4.21.26" evidence="3"/>
<dbReference type="SUPFAM" id="SSF53474">
    <property type="entry name" value="alpha/beta-Hydrolases"/>
    <property type="match status" value="1"/>
</dbReference>
<reference evidence="10 11" key="1">
    <citation type="submission" date="2024-06" db="EMBL/GenBank/DDBJ databases">
        <title>Chitinophaga defluvii sp. nov., isolated from municipal sewage.</title>
        <authorList>
            <person name="Zhang L."/>
        </authorList>
    </citation>
    <scope>NUCLEOTIDE SEQUENCE [LARGE SCALE GENOMIC DNA]</scope>
    <source>
        <strain evidence="10 11">H8</strain>
    </source>
</reference>
<dbReference type="PANTHER" id="PTHR42881:SF2">
    <property type="entry name" value="PROLYL ENDOPEPTIDASE"/>
    <property type="match status" value="1"/>
</dbReference>
<dbReference type="InterPro" id="IPR029058">
    <property type="entry name" value="AB_hydrolase_fold"/>
</dbReference>
<keyword evidence="4" id="KW-0645">Protease</keyword>
<evidence type="ECO:0000256" key="2">
    <source>
        <dbReference type="ARBA" id="ARBA00005228"/>
    </source>
</evidence>
<evidence type="ECO:0000259" key="8">
    <source>
        <dbReference type="Pfam" id="PF00326"/>
    </source>
</evidence>
<dbReference type="Proteomes" id="UP001549749">
    <property type="component" value="Unassembled WGS sequence"/>
</dbReference>
<dbReference type="SUPFAM" id="SSF50993">
    <property type="entry name" value="Peptidase/esterase 'gauge' domain"/>
    <property type="match status" value="1"/>
</dbReference>
<comment type="similarity">
    <text evidence="2">Belongs to the peptidase S9A family.</text>
</comment>
<gene>
    <name evidence="10" type="ORF">ABR189_13140</name>
</gene>
<name>A0ABV2T5N1_9BACT</name>
<feature type="domain" description="Peptidase S9 prolyl oligopeptidase catalytic" evidence="8">
    <location>
        <begin position="493"/>
        <end position="704"/>
    </location>
</feature>
<dbReference type="EMBL" id="JBEXAC010000001">
    <property type="protein sequence ID" value="MET6998325.1"/>
    <property type="molecule type" value="Genomic_DNA"/>
</dbReference>
<dbReference type="PANTHER" id="PTHR42881">
    <property type="entry name" value="PROLYL ENDOPEPTIDASE"/>
    <property type="match status" value="1"/>
</dbReference>
<dbReference type="Pfam" id="PF02897">
    <property type="entry name" value="Peptidase_S9_N"/>
    <property type="match status" value="1"/>
</dbReference>
<evidence type="ECO:0000313" key="11">
    <source>
        <dbReference type="Proteomes" id="UP001549749"/>
    </source>
</evidence>
<keyword evidence="7" id="KW-0732">Signal</keyword>
<dbReference type="Gene3D" id="2.130.10.120">
    <property type="entry name" value="Prolyl oligopeptidase, N-terminal domain"/>
    <property type="match status" value="1"/>
</dbReference>
<dbReference type="InterPro" id="IPR002470">
    <property type="entry name" value="Peptidase_S9A"/>
</dbReference>
<dbReference type="PRINTS" id="PR00862">
    <property type="entry name" value="PROLIGOPTASE"/>
</dbReference>
<dbReference type="PROSITE" id="PS00708">
    <property type="entry name" value="PRO_ENDOPEP_SER"/>
    <property type="match status" value="1"/>
</dbReference>
<evidence type="ECO:0000256" key="4">
    <source>
        <dbReference type="ARBA" id="ARBA00022670"/>
    </source>
</evidence>
<dbReference type="Pfam" id="PF00326">
    <property type="entry name" value="Peptidase_S9"/>
    <property type="match status" value="1"/>
</dbReference>
<evidence type="ECO:0000256" key="5">
    <source>
        <dbReference type="ARBA" id="ARBA00022801"/>
    </source>
</evidence>
<keyword evidence="11" id="KW-1185">Reference proteome</keyword>
<protein>
    <recommendedName>
        <fullName evidence="3">prolyl oligopeptidase</fullName>
        <ecNumber evidence="3">3.4.21.26</ecNumber>
    </recommendedName>
</protein>
<accession>A0ABV2T5N1</accession>
<evidence type="ECO:0000256" key="6">
    <source>
        <dbReference type="ARBA" id="ARBA00022825"/>
    </source>
</evidence>
<dbReference type="RefSeq" id="WP_354660960.1">
    <property type="nucleotide sequence ID" value="NZ_JBEXAC010000001.1"/>
</dbReference>